<keyword evidence="6" id="KW-1185">Reference proteome</keyword>
<organism evidence="5 6">
    <name type="scientific">Senna tora</name>
    <dbReference type="NCBI Taxonomy" id="362788"/>
    <lineage>
        <taxon>Eukaryota</taxon>
        <taxon>Viridiplantae</taxon>
        <taxon>Streptophyta</taxon>
        <taxon>Embryophyta</taxon>
        <taxon>Tracheophyta</taxon>
        <taxon>Spermatophyta</taxon>
        <taxon>Magnoliopsida</taxon>
        <taxon>eudicotyledons</taxon>
        <taxon>Gunneridae</taxon>
        <taxon>Pentapetalae</taxon>
        <taxon>rosids</taxon>
        <taxon>fabids</taxon>
        <taxon>Fabales</taxon>
        <taxon>Fabaceae</taxon>
        <taxon>Caesalpinioideae</taxon>
        <taxon>Cassia clade</taxon>
        <taxon>Senna</taxon>
    </lineage>
</organism>
<feature type="compositionally biased region" description="Acidic residues" evidence="4">
    <location>
        <begin position="167"/>
        <end position="180"/>
    </location>
</feature>
<evidence type="ECO:0000256" key="3">
    <source>
        <dbReference type="ARBA" id="ARBA00023274"/>
    </source>
</evidence>
<dbReference type="GO" id="GO:0003735">
    <property type="term" value="F:structural constituent of ribosome"/>
    <property type="evidence" value="ECO:0007669"/>
    <property type="project" value="InterPro"/>
</dbReference>
<keyword evidence="2 5" id="KW-0689">Ribosomal protein</keyword>
<sequence length="186" mass="21272">MAVSQLSSFFSSLLPSKSSYQRPTCLHCPPTQLHLPQTSSGWSSLVATADHPTASPSSFSSLSASDLSSIVYPALAYSNTLFFKSAYNVQVIVGENEPEDKLLNRFRKEVLKAGVIQESKRRRFFENHHDKKKRKAREAARRNRKRRPQSRAPPQNKDEAPKMKKDDEEEYDNWELPDVDAMEREM</sequence>
<dbReference type="InterPro" id="IPR038380">
    <property type="entry name" value="Ribosomal_bS21_sf"/>
</dbReference>
<dbReference type="GO" id="GO:0006412">
    <property type="term" value="P:translation"/>
    <property type="evidence" value="ECO:0007669"/>
    <property type="project" value="InterPro"/>
</dbReference>
<keyword evidence="3" id="KW-0687">Ribonucleoprotein</keyword>
<dbReference type="GO" id="GO:0005840">
    <property type="term" value="C:ribosome"/>
    <property type="evidence" value="ECO:0007669"/>
    <property type="project" value="UniProtKB-KW"/>
</dbReference>
<evidence type="ECO:0000256" key="4">
    <source>
        <dbReference type="SAM" id="MobiDB-lite"/>
    </source>
</evidence>
<dbReference type="Pfam" id="PF01165">
    <property type="entry name" value="Ribosomal_S21"/>
    <property type="match status" value="1"/>
</dbReference>
<dbReference type="GO" id="GO:1990904">
    <property type="term" value="C:ribonucleoprotein complex"/>
    <property type="evidence" value="ECO:0007669"/>
    <property type="project" value="UniProtKB-KW"/>
</dbReference>
<comment type="similarity">
    <text evidence="1">Belongs to the bacterial ribosomal protein bS21 family.</text>
</comment>
<dbReference type="OrthoDB" id="785538at2759"/>
<gene>
    <name evidence="5" type="ORF">G2W53_038148</name>
</gene>
<dbReference type="NCBIfam" id="TIGR00030">
    <property type="entry name" value="S21p"/>
    <property type="match status" value="1"/>
</dbReference>
<dbReference type="PRINTS" id="PR00976">
    <property type="entry name" value="RIBOSOMALS21"/>
</dbReference>
<dbReference type="PANTHER" id="PTHR21109:SF0">
    <property type="entry name" value="SMALL RIBOSOMAL SUBUNIT PROTEIN BS21M"/>
    <property type="match status" value="1"/>
</dbReference>
<dbReference type="EMBL" id="JAAIUW010000012">
    <property type="protein sequence ID" value="KAF7805987.1"/>
    <property type="molecule type" value="Genomic_DNA"/>
</dbReference>
<protein>
    <submittedName>
        <fullName evidence="5">30S ribosomal protein S21, chloroplastic-like</fullName>
    </submittedName>
</protein>
<dbReference type="PANTHER" id="PTHR21109">
    <property type="entry name" value="MITOCHONDRIAL 28S RIBOSOMAL PROTEIN S21"/>
    <property type="match status" value="1"/>
</dbReference>
<evidence type="ECO:0000313" key="6">
    <source>
        <dbReference type="Proteomes" id="UP000634136"/>
    </source>
</evidence>
<dbReference type="AlphaFoldDB" id="A0A834W1N3"/>
<evidence type="ECO:0000313" key="5">
    <source>
        <dbReference type="EMBL" id="KAF7805987.1"/>
    </source>
</evidence>
<dbReference type="InterPro" id="IPR001911">
    <property type="entry name" value="Ribosomal_bS21"/>
</dbReference>
<proteinExistence type="inferred from homology"/>
<accession>A0A834W1N3</accession>
<feature type="compositionally biased region" description="Basic and acidic residues" evidence="4">
    <location>
        <begin position="156"/>
        <end position="166"/>
    </location>
</feature>
<dbReference type="HAMAP" id="MF_00358">
    <property type="entry name" value="Ribosomal_bS21"/>
    <property type="match status" value="1"/>
</dbReference>
<feature type="region of interest" description="Disordered" evidence="4">
    <location>
        <begin position="123"/>
        <end position="186"/>
    </location>
</feature>
<dbReference type="Proteomes" id="UP000634136">
    <property type="component" value="Unassembled WGS sequence"/>
</dbReference>
<dbReference type="Gene3D" id="1.20.5.1150">
    <property type="entry name" value="Ribosomal protein S8"/>
    <property type="match status" value="1"/>
</dbReference>
<reference evidence="5" key="1">
    <citation type="submission" date="2020-09" db="EMBL/GenBank/DDBJ databases">
        <title>Genome-Enabled Discovery of Anthraquinone Biosynthesis in Senna tora.</title>
        <authorList>
            <person name="Kang S.-H."/>
            <person name="Pandey R.P."/>
            <person name="Lee C.-M."/>
            <person name="Sim J.-S."/>
            <person name="Jeong J.-T."/>
            <person name="Choi B.-S."/>
            <person name="Jung M."/>
            <person name="Ginzburg D."/>
            <person name="Zhao K."/>
            <person name="Won S.Y."/>
            <person name="Oh T.-J."/>
            <person name="Yu Y."/>
            <person name="Kim N.-H."/>
            <person name="Lee O.R."/>
            <person name="Lee T.-H."/>
            <person name="Bashyal P."/>
            <person name="Kim T.-S."/>
            <person name="Lee W.-H."/>
            <person name="Kawkins C."/>
            <person name="Kim C.-K."/>
            <person name="Kim J.S."/>
            <person name="Ahn B.O."/>
            <person name="Rhee S.Y."/>
            <person name="Sohng J.K."/>
        </authorList>
    </citation>
    <scope>NUCLEOTIDE SEQUENCE</scope>
    <source>
        <tissue evidence="5">Leaf</tissue>
    </source>
</reference>
<comment type="caution">
    <text evidence="5">The sequence shown here is derived from an EMBL/GenBank/DDBJ whole genome shotgun (WGS) entry which is preliminary data.</text>
</comment>
<evidence type="ECO:0000256" key="2">
    <source>
        <dbReference type="ARBA" id="ARBA00022980"/>
    </source>
</evidence>
<evidence type="ECO:0000256" key="1">
    <source>
        <dbReference type="ARBA" id="ARBA00006640"/>
    </source>
</evidence>
<feature type="compositionally biased region" description="Basic residues" evidence="4">
    <location>
        <begin position="130"/>
        <end position="149"/>
    </location>
</feature>
<name>A0A834W1N3_9FABA</name>